<proteinExistence type="predicted"/>
<keyword evidence="2" id="KW-1185">Reference proteome</keyword>
<name>B9SV38_RICCO</name>
<dbReference type="EMBL" id="EQ974160">
    <property type="protein sequence ID" value="EEF32507.1"/>
    <property type="molecule type" value="Genomic_DNA"/>
</dbReference>
<dbReference type="Proteomes" id="UP000008311">
    <property type="component" value="Unassembled WGS sequence"/>
</dbReference>
<gene>
    <name evidence="1" type="ORF">RCOM_1157050</name>
</gene>
<dbReference type="InParanoid" id="B9SV38"/>
<organism evidence="1 2">
    <name type="scientific">Ricinus communis</name>
    <name type="common">Castor bean</name>
    <dbReference type="NCBI Taxonomy" id="3988"/>
    <lineage>
        <taxon>Eukaryota</taxon>
        <taxon>Viridiplantae</taxon>
        <taxon>Streptophyta</taxon>
        <taxon>Embryophyta</taxon>
        <taxon>Tracheophyta</taxon>
        <taxon>Spermatophyta</taxon>
        <taxon>Magnoliopsida</taxon>
        <taxon>eudicotyledons</taxon>
        <taxon>Gunneridae</taxon>
        <taxon>Pentapetalae</taxon>
        <taxon>rosids</taxon>
        <taxon>fabids</taxon>
        <taxon>Malpighiales</taxon>
        <taxon>Euphorbiaceae</taxon>
        <taxon>Acalyphoideae</taxon>
        <taxon>Acalypheae</taxon>
        <taxon>Ricinus</taxon>
    </lineage>
</organism>
<reference evidence="2" key="1">
    <citation type="journal article" date="2010" name="Nat. Biotechnol.">
        <title>Draft genome sequence of the oilseed species Ricinus communis.</title>
        <authorList>
            <person name="Chan A.P."/>
            <person name="Crabtree J."/>
            <person name="Zhao Q."/>
            <person name="Lorenzi H."/>
            <person name="Orvis J."/>
            <person name="Puiu D."/>
            <person name="Melake-Berhan A."/>
            <person name="Jones K.M."/>
            <person name="Redman J."/>
            <person name="Chen G."/>
            <person name="Cahoon E.B."/>
            <person name="Gedil M."/>
            <person name="Stanke M."/>
            <person name="Haas B.J."/>
            <person name="Wortman J.R."/>
            <person name="Fraser-Liggett C.M."/>
            <person name="Ravel J."/>
            <person name="Rabinowicz P.D."/>
        </authorList>
    </citation>
    <scope>NUCLEOTIDE SEQUENCE [LARGE SCALE GENOMIC DNA]</scope>
    <source>
        <strain evidence="2">cv. Hale</strain>
    </source>
</reference>
<dbReference type="AlphaFoldDB" id="B9SV38"/>
<protein>
    <submittedName>
        <fullName evidence="1">Uncharacterized protein</fullName>
    </submittedName>
</protein>
<sequence>MEKRARRINFAIEGGWYSMVLPCAHKHNHSQERIHHVAALISCDDKVWQGCRWVTMGFIP</sequence>
<evidence type="ECO:0000313" key="1">
    <source>
        <dbReference type="EMBL" id="EEF32507.1"/>
    </source>
</evidence>
<evidence type="ECO:0000313" key="2">
    <source>
        <dbReference type="Proteomes" id="UP000008311"/>
    </source>
</evidence>
<accession>B9SV38</accession>